<evidence type="ECO:0000313" key="1">
    <source>
        <dbReference type="EMBL" id="KAG7094076.1"/>
    </source>
</evidence>
<dbReference type="GeneID" id="66076772"/>
<comment type="caution">
    <text evidence="1">The sequence shown here is derived from an EMBL/GenBank/DDBJ whole genome shotgun (WGS) entry which is preliminary data.</text>
</comment>
<dbReference type="Proteomes" id="UP001049176">
    <property type="component" value="Chromosome 4"/>
</dbReference>
<dbReference type="RefSeq" id="XP_043010546.1">
    <property type="nucleotide sequence ID" value="XM_043152460.1"/>
</dbReference>
<gene>
    <name evidence="1" type="ORF">E1B28_007696</name>
</gene>
<evidence type="ECO:0000313" key="2">
    <source>
        <dbReference type="Proteomes" id="UP001049176"/>
    </source>
</evidence>
<evidence type="ECO:0008006" key="3">
    <source>
        <dbReference type="Google" id="ProtNLM"/>
    </source>
</evidence>
<reference evidence="1" key="1">
    <citation type="journal article" date="2021" name="Genome Biol. Evol.">
        <title>The assembled and annotated genome of the fairy-ring fungus Marasmius oreades.</title>
        <authorList>
            <person name="Hiltunen M."/>
            <person name="Ament-Velasquez S.L."/>
            <person name="Johannesson H."/>
        </authorList>
    </citation>
    <scope>NUCLEOTIDE SEQUENCE</scope>
    <source>
        <strain evidence="1">03SP1</strain>
    </source>
</reference>
<dbReference type="InterPro" id="IPR011009">
    <property type="entry name" value="Kinase-like_dom_sf"/>
</dbReference>
<protein>
    <recommendedName>
        <fullName evidence="3">Protein kinase domain-containing protein</fullName>
    </recommendedName>
</protein>
<accession>A0A9P7S253</accession>
<sequence length="640" mass="71295">MSTELSVELNCAIIHTGSNLHDHFIVQLSIGEYKQKVNNGTVRRTFTKAIQSQLRFVLDQSDLFFYKVIDGGRVETITTETVPLPTEVGERIQNFVTLESKLGDSRKLPDAAIHVVVAIREGAALRYSAEDNEAVTRPLAGENERYIQARNTKVKSPSVGSKTSEYLKTQAVAHKAIYDGLHSPSSIATIAPPLHIFHTVFQQFTHDANEFTTSLPPAFLEKVLRLMVHAATIKSGNEVQWNAETRTLLAAILDGHVVTEANLDMSSADALSMVELGDNIQFSLLIGEFKCNLGEAGCDLTIQSGNSMRRVFQDPTHETIVNACCCPVFMIAIGGPWLTVLGGVLTDRFIVQRLTDMLWLAPSTTHDDRRVHHVARVFNALSKSLGTLRDFYTDIETSAPPFDPSKPHPRNFPYPNSFFQNGELLIFRYLRALEDDSRCVTYLAEIEGRESSGQKIVVKFVERYGAEVHEFLAAQGHAPQLRFYGALPGRSVQNSQTTAPQPSERYTNCVSPTPATNMQMVVMDYVEPAFSMLPHNAPEQLRQILNNLHEKGYVLGDLREPNIIIDSEEKVKLIDFDWAGLYNNEIGDSAASALVDNEAAQDSRFTHYPLSLFTNLFLGAKPLYPIRPSHDIAMLEKLFS</sequence>
<name>A0A9P7S253_9AGAR</name>
<organism evidence="1 2">
    <name type="scientific">Marasmius oreades</name>
    <name type="common">fairy-ring Marasmius</name>
    <dbReference type="NCBI Taxonomy" id="181124"/>
    <lineage>
        <taxon>Eukaryota</taxon>
        <taxon>Fungi</taxon>
        <taxon>Dikarya</taxon>
        <taxon>Basidiomycota</taxon>
        <taxon>Agaricomycotina</taxon>
        <taxon>Agaricomycetes</taxon>
        <taxon>Agaricomycetidae</taxon>
        <taxon>Agaricales</taxon>
        <taxon>Marasmiineae</taxon>
        <taxon>Marasmiaceae</taxon>
        <taxon>Marasmius</taxon>
    </lineage>
</organism>
<dbReference type="SUPFAM" id="SSF56112">
    <property type="entry name" value="Protein kinase-like (PK-like)"/>
    <property type="match status" value="1"/>
</dbReference>
<proteinExistence type="predicted"/>
<dbReference type="Gene3D" id="1.10.510.10">
    <property type="entry name" value="Transferase(Phosphotransferase) domain 1"/>
    <property type="match status" value="1"/>
</dbReference>
<dbReference type="OrthoDB" id="3261131at2759"/>
<dbReference type="KEGG" id="more:E1B28_007696"/>
<dbReference type="EMBL" id="CM032184">
    <property type="protein sequence ID" value="KAG7094076.1"/>
    <property type="molecule type" value="Genomic_DNA"/>
</dbReference>
<keyword evidence="2" id="KW-1185">Reference proteome</keyword>
<dbReference type="AlphaFoldDB" id="A0A9P7S253"/>